<accession>A0A8S5S112</accession>
<name>A0A8S5S112_9CAUD</name>
<protein>
    <submittedName>
        <fullName evidence="2">Uncharacterized protein</fullName>
    </submittedName>
</protein>
<keyword evidence="1" id="KW-1133">Transmembrane helix</keyword>
<evidence type="ECO:0000256" key="1">
    <source>
        <dbReference type="SAM" id="Phobius"/>
    </source>
</evidence>
<keyword evidence="1" id="KW-0812">Transmembrane</keyword>
<organism evidence="2">
    <name type="scientific">Podoviridae sp. ct8Lf7</name>
    <dbReference type="NCBI Taxonomy" id="2827723"/>
    <lineage>
        <taxon>Viruses</taxon>
        <taxon>Duplodnaviria</taxon>
        <taxon>Heunggongvirae</taxon>
        <taxon>Uroviricota</taxon>
        <taxon>Caudoviricetes</taxon>
    </lineage>
</organism>
<reference evidence="2" key="1">
    <citation type="journal article" date="2021" name="Proc. Natl. Acad. Sci. U.S.A.">
        <title>A Catalog of Tens of Thousands of Viruses from Human Metagenomes Reveals Hidden Associations with Chronic Diseases.</title>
        <authorList>
            <person name="Tisza M.J."/>
            <person name="Buck C.B."/>
        </authorList>
    </citation>
    <scope>NUCLEOTIDE SEQUENCE</scope>
    <source>
        <strain evidence="2">Ct8Lf7</strain>
    </source>
</reference>
<dbReference type="EMBL" id="BK032511">
    <property type="protein sequence ID" value="DAF44701.1"/>
    <property type="molecule type" value="Genomic_DNA"/>
</dbReference>
<feature type="transmembrane region" description="Helical" evidence="1">
    <location>
        <begin position="20"/>
        <end position="36"/>
    </location>
</feature>
<evidence type="ECO:0000313" key="2">
    <source>
        <dbReference type="EMBL" id="DAF44701.1"/>
    </source>
</evidence>
<proteinExistence type="predicted"/>
<sequence length="37" mass="4425">MQSIIVSYLRFNVTNNLINIFKYIISIHVISLRKFIL</sequence>
<keyword evidence="1" id="KW-0472">Membrane</keyword>